<evidence type="ECO:0000313" key="2">
    <source>
        <dbReference type="Proteomes" id="UP000076959"/>
    </source>
</evidence>
<gene>
    <name evidence="1" type="ORF">AYJ54_21690</name>
</gene>
<dbReference type="Gene3D" id="3.40.390.70">
    <property type="match status" value="1"/>
</dbReference>
<protein>
    <recommendedName>
        <fullName evidence="3">Zinc-binding metallo-peptidase</fullName>
    </recommendedName>
</protein>
<dbReference type="STRING" id="1505087.AYJ54_21690"/>
<keyword evidence="2" id="KW-1185">Reference proteome</keyword>
<dbReference type="AlphaFoldDB" id="A0A176YEL4"/>
<name>A0A176YEL4_9BRAD</name>
<sequence>MPRRKFAWEKLSDDQLLKQRLSSLRVAVEGTWLEDCVSTLHEELEERGIRLRPHTWISSEWFSPGGVPGIAIPFYLAHPRLMKLEKKMMFDVEGGTWRECMAILRHEAGHAMQHGYQLQRRRRWQQLFGPSSKHYPRYYRPNPASRRYVQHLRLWYAQSHPDEDFAETFAVWLRPRSNWRTRYAGWPALKKLEYVDELMSEIAGKRPLITTREHVDPLRDLSQTLEDHYKKKQAFYAFTPPKTYDRDLSRLFSADPRHRRANPASVLIRRHRAQIRQLVARWTGENQLTLDAVLDDMISRCRELDLRAVGPEQKLVLDFTVLVTAKTMHALFGPSQRKWIAL</sequence>
<evidence type="ECO:0000313" key="1">
    <source>
        <dbReference type="EMBL" id="OAF05072.1"/>
    </source>
</evidence>
<dbReference type="Proteomes" id="UP000076959">
    <property type="component" value="Unassembled WGS sequence"/>
</dbReference>
<dbReference type="EMBL" id="LUUB01000080">
    <property type="protein sequence ID" value="OAF05072.1"/>
    <property type="molecule type" value="Genomic_DNA"/>
</dbReference>
<proteinExistence type="predicted"/>
<dbReference type="OrthoDB" id="9773016at2"/>
<evidence type="ECO:0008006" key="3">
    <source>
        <dbReference type="Google" id="ProtNLM"/>
    </source>
</evidence>
<dbReference type="InterPro" id="IPR031321">
    <property type="entry name" value="UCP012641"/>
</dbReference>
<comment type="caution">
    <text evidence="1">The sequence shown here is derived from an EMBL/GenBank/DDBJ whole genome shotgun (WGS) entry which is preliminary data.</text>
</comment>
<accession>A0A176YEL4</accession>
<dbReference type="Pfam" id="PF15887">
    <property type="entry name" value="Peptidase_Mx"/>
    <property type="match status" value="1"/>
</dbReference>
<reference evidence="1 2" key="1">
    <citation type="submission" date="2016-03" db="EMBL/GenBank/DDBJ databases">
        <title>Draft Genome Sequence of the Strain BR 10245 (Bradyrhizobium sp.) isolated from nodules of Centrolobium paraense.</title>
        <authorList>
            <person name="Simoes-Araujo J.L.Sr."/>
            <person name="Barauna A.C."/>
            <person name="Silva K."/>
            <person name="Zilli J.E."/>
        </authorList>
    </citation>
    <scope>NUCLEOTIDE SEQUENCE [LARGE SCALE GENOMIC DNA]</scope>
    <source>
        <strain evidence="1 2">BR 10245</strain>
    </source>
</reference>
<dbReference type="RefSeq" id="WP_063704412.1">
    <property type="nucleotide sequence ID" value="NZ_LUUB01000080.1"/>
</dbReference>
<organism evidence="1 2">
    <name type="scientific">Bradyrhizobium centrolobii</name>
    <dbReference type="NCBI Taxonomy" id="1505087"/>
    <lineage>
        <taxon>Bacteria</taxon>
        <taxon>Pseudomonadati</taxon>
        <taxon>Pseudomonadota</taxon>
        <taxon>Alphaproteobacteria</taxon>
        <taxon>Hyphomicrobiales</taxon>
        <taxon>Nitrobacteraceae</taxon>
        <taxon>Bradyrhizobium</taxon>
    </lineage>
</organism>